<dbReference type="Pfam" id="PF13516">
    <property type="entry name" value="LRR_6"/>
    <property type="match status" value="3"/>
</dbReference>
<feature type="compositionally biased region" description="Basic and acidic residues" evidence="6">
    <location>
        <begin position="367"/>
        <end position="383"/>
    </location>
</feature>
<evidence type="ECO:0000256" key="1">
    <source>
        <dbReference type="ARBA" id="ARBA00004123"/>
    </source>
</evidence>
<keyword evidence="3" id="KW-0433">Leucine-rich repeat</keyword>
<dbReference type="SMART" id="SM00368">
    <property type="entry name" value="LRR_RI"/>
    <property type="match status" value="12"/>
</dbReference>
<dbReference type="GO" id="GO:0005634">
    <property type="term" value="C:nucleus"/>
    <property type="evidence" value="ECO:0007669"/>
    <property type="project" value="UniProtKB-SubCell"/>
</dbReference>
<evidence type="ECO:0008006" key="9">
    <source>
        <dbReference type="Google" id="ProtNLM"/>
    </source>
</evidence>
<evidence type="ECO:0000313" key="8">
    <source>
        <dbReference type="Proteomes" id="UP000276991"/>
    </source>
</evidence>
<feature type="compositionally biased region" description="Acidic residues" evidence="6">
    <location>
        <begin position="345"/>
        <end position="366"/>
    </location>
</feature>
<dbReference type="AlphaFoldDB" id="A0A498S6A5"/>
<organism evidence="7 8">
    <name type="scientific">Acanthocheilonema viteae</name>
    <name type="common">Filarial nematode worm</name>
    <name type="synonym">Dipetalonema viteae</name>
    <dbReference type="NCBI Taxonomy" id="6277"/>
    <lineage>
        <taxon>Eukaryota</taxon>
        <taxon>Metazoa</taxon>
        <taxon>Ecdysozoa</taxon>
        <taxon>Nematoda</taxon>
        <taxon>Chromadorea</taxon>
        <taxon>Rhabditida</taxon>
        <taxon>Spirurina</taxon>
        <taxon>Spiruromorpha</taxon>
        <taxon>Filarioidea</taxon>
        <taxon>Onchocercidae</taxon>
        <taxon>Acanthocheilonema</taxon>
    </lineage>
</organism>
<accession>A0A498S6A5</accession>
<dbReference type="GO" id="GO:0006913">
    <property type="term" value="P:nucleocytoplasmic transport"/>
    <property type="evidence" value="ECO:0007669"/>
    <property type="project" value="TreeGrafter"/>
</dbReference>
<dbReference type="SUPFAM" id="SSF52047">
    <property type="entry name" value="RNI-like"/>
    <property type="match status" value="2"/>
</dbReference>
<protein>
    <recommendedName>
        <fullName evidence="9">Ran-GTPase activating protein 1 C-terminal domain-containing protein</fullName>
    </recommendedName>
</protein>
<evidence type="ECO:0000256" key="2">
    <source>
        <dbReference type="ARBA" id="ARBA00022468"/>
    </source>
</evidence>
<dbReference type="GO" id="GO:0005096">
    <property type="term" value="F:GTPase activator activity"/>
    <property type="evidence" value="ECO:0007669"/>
    <property type="project" value="UniProtKB-KW"/>
</dbReference>
<evidence type="ECO:0000256" key="3">
    <source>
        <dbReference type="ARBA" id="ARBA00022614"/>
    </source>
</evidence>
<dbReference type="GO" id="GO:0048471">
    <property type="term" value="C:perinuclear region of cytoplasm"/>
    <property type="evidence" value="ECO:0007669"/>
    <property type="project" value="TreeGrafter"/>
</dbReference>
<keyword evidence="2" id="KW-0343">GTPase activation</keyword>
<dbReference type="STRING" id="6277.A0A498S6A5"/>
<keyword evidence="4" id="KW-0677">Repeat</keyword>
<keyword evidence="5" id="KW-0539">Nucleus</keyword>
<dbReference type="InterPro" id="IPR032675">
    <property type="entry name" value="LRR_dom_sf"/>
</dbReference>
<evidence type="ECO:0000256" key="6">
    <source>
        <dbReference type="SAM" id="MobiDB-lite"/>
    </source>
</evidence>
<feature type="region of interest" description="Disordered" evidence="6">
    <location>
        <begin position="345"/>
        <end position="383"/>
    </location>
</feature>
<reference evidence="7 8" key="1">
    <citation type="submission" date="2018-08" db="EMBL/GenBank/DDBJ databases">
        <authorList>
            <person name="Laetsch R D."/>
            <person name="Stevens L."/>
            <person name="Kumar S."/>
            <person name="Blaxter L. M."/>
        </authorList>
    </citation>
    <scope>NUCLEOTIDE SEQUENCE [LARGE SCALE GENOMIC DNA]</scope>
</reference>
<dbReference type="CDD" id="cd00116">
    <property type="entry name" value="LRR_RI"/>
    <property type="match status" value="1"/>
</dbReference>
<evidence type="ECO:0000256" key="5">
    <source>
        <dbReference type="ARBA" id="ARBA00023242"/>
    </source>
</evidence>
<evidence type="ECO:0000313" key="7">
    <source>
        <dbReference type="EMBL" id="VBB27018.1"/>
    </source>
</evidence>
<name>A0A498S6A5_ACAVI</name>
<dbReference type="GO" id="GO:0005829">
    <property type="term" value="C:cytosol"/>
    <property type="evidence" value="ECO:0007669"/>
    <property type="project" value="TreeGrafter"/>
</dbReference>
<dbReference type="PANTHER" id="PTHR24113:SF12">
    <property type="entry name" value="RAN GTPASE-ACTIVATING PROTEIN 1"/>
    <property type="match status" value="1"/>
</dbReference>
<comment type="subcellular location">
    <subcellularLocation>
        <location evidence="1">Nucleus</location>
    </subcellularLocation>
</comment>
<dbReference type="OrthoDB" id="184583at2759"/>
<keyword evidence="8" id="KW-1185">Reference proteome</keyword>
<evidence type="ECO:0000256" key="4">
    <source>
        <dbReference type="ARBA" id="ARBA00022737"/>
    </source>
</evidence>
<dbReference type="FunFam" id="3.80.10.10:FF:000142">
    <property type="entry name" value="Ran GTPase activating protein 1"/>
    <property type="match status" value="1"/>
</dbReference>
<dbReference type="InterPro" id="IPR027038">
    <property type="entry name" value="RanGap"/>
</dbReference>
<gene>
    <name evidence="7" type="ORF">NAV_LOCUS1848</name>
</gene>
<dbReference type="InterPro" id="IPR001611">
    <property type="entry name" value="Leu-rich_rpt"/>
</dbReference>
<proteinExistence type="predicted"/>
<dbReference type="GO" id="GO:0031267">
    <property type="term" value="F:small GTPase binding"/>
    <property type="evidence" value="ECO:0007669"/>
    <property type="project" value="TreeGrafter"/>
</dbReference>
<dbReference type="Proteomes" id="UP000276991">
    <property type="component" value="Unassembled WGS sequence"/>
</dbReference>
<dbReference type="PANTHER" id="PTHR24113">
    <property type="entry name" value="RAN GTPASE-ACTIVATING PROTEIN 1"/>
    <property type="match status" value="1"/>
</dbReference>
<dbReference type="Gene3D" id="3.80.10.10">
    <property type="entry name" value="Ribonuclease Inhibitor"/>
    <property type="match status" value="2"/>
</dbReference>
<dbReference type="EMBL" id="UPTC01000169">
    <property type="protein sequence ID" value="VBB27018.1"/>
    <property type="molecule type" value="Genomic_DNA"/>
</dbReference>
<sequence>MKFVEINGQWTLSFRDEQQKLDSEADAEEMAKVIKNADVVEVLELRGNTVGVGAGQRLAHALEFHPELKRALWSDMFTGRLKEEIPPILRSLCGAMIKCGTRLVELDLSDNAFGPIGAEGLEDFLESSSAYSLKVLKLNNNGLGAGGKIIAKALIQCHANAERDGQNFQLKTFIAGRNRLEDPGAFALAKAFQVLGSLEEITMYQDGIRAKGIEALSDSFRYNPNLKIINLSDNTFTVTGARAMAKVIQDLMNLEVLNFGDCLCRDKGALAIIGNISMSFHSNLKEINLSGNELSPRAIETILDRVNQGLHLKSLVLHTNNMGVQFDEVKSKCDKYSFIDLGEESDDQGRLDEEEEDNDDSQELYSEESHSSELNNEDNKQVEDSNGAHNTFVSFFFSSNMFLIFSRNAEELQMSAPFVLIILFVQSITFDRSLELDSYQTVISFRNQQWNSEEDAEAVSQALLSQKFVKVLDLRRNHIGVGACRMIAEVLRERMKRNMQSLEEVNLSENGITAEGMLELVHAFKSNSKLKIIILSGNTLKVAGAVAVAEVLSSLHLLEVLDLSFCTCYEDGILAVAANLSSSIHLRLRVLDFSSNALGADAVQQIVRVFASGGFHLERLSLHSNNIGHRFGELKEEFSYIRFLDLGSESDDQGSLMEEISANYGLKRESWNKDDDQYIRALDNDTILFITKPSVAMLDVLLSHMKNVIETLLNDLYGRTQEMTAALLCACCTLLSVETFNKQVLKEKIVTLTDTILTAANKVERRPVSATESICNQLLAFAGAVRSESPQSVADISSVIFLLESMIKRGHFRDLHRTIAFSFNAIKQTCPDRSVEIDRLMQVLKFE</sequence>